<evidence type="ECO:0000256" key="2">
    <source>
        <dbReference type="ARBA" id="ARBA00022679"/>
    </source>
</evidence>
<dbReference type="EMBL" id="WUUS01000002">
    <property type="protein sequence ID" value="MXR40512.1"/>
    <property type="molecule type" value="Genomic_DNA"/>
</dbReference>
<accession>A0A6B0SW90</accession>
<dbReference type="PANTHER" id="PTHR10322:SF23">
    <property type="entry name" value="DNA POLYMERASE DELTA CATALYTIC SUBUNIT"/>
    <property type="match status" value="1"/>
</dbReference>
<dbReference type="GO" id="GO:0006261">
    <property type="term" value="P:DNA-templated DNA replication"/>
    <property type="evidence" value="ECO:0007669"/>
    <property type="project" value="TreeGrafter"/>
</dbReference>
<keyword evidence="4" id="KW-0239">DNA-directed DNA polymerase</keyword>
<dbReference type="InterPro" id="IPR050240">
    <property type="entry name" value="DNA_pol_type-B"/>
</dbReference>
<gene>
    <name evidence="5" type="ORF">GRX01_04005</name>
</gene>
<sequence length="169" mass="19514">MDEAVKARGIECRQDDTPAWIARLQAALIRTLDRTHDVEAVVGELRQWLRRLEDGEVDPSELLVTQRVSKRAEQYRYETVTVAALKRAEWKDCALEPGQRVEYLVVDDDATGLGRVRLEFESLRRYDVEWYRREAIRAAESVVSPLGWDRERIQRAVSGVVEPSLTAFE</sequence>
<comment type="caution">
    <text evidence="5">The sequence shown here is derived from an EMBL/GenBank/DDBJ whole genome shotgun (WGS) entry which is preliminary data.</text>
</comment>
<evidence type="ECO:0000256" key="1">
    <source>
        <dbReference type="ARBA" id="ARBA00012417"/>
    </source>
</evidence>
<dbReference type="OrthoDB" id="8639at2157"/>
<dbReference type="RefSeq" id="WP_159663667.1">
    <property type="nucleotide sequence ID" value="NZ_WUUS01000002.1"/>
</dbReference>
<dbReference type="InterPro" id="IPR043502">
    <property type="entry name" value="DNA/RNA_pol_sf"/>
</dbReference>
<reference evidence="5 6" key="1">
    <citation type="submission" date="2019-12" db="EMBL/GenBank/DDBJ databases">
        <title>Isolation and characterization of three novel carbon monoxide-oxidizing members of Halobacteria from salione crusts and soils.</title>
        <authorList>
            <person name="Myers M.R."/>
            <person name="King G.M."/>
        </authorList>
    </citation>
    <scope>NUCLEOTIDE SEQUENCE [LARGE SCALE GENOMIC DNA]</scope>
    <source>
        <strain evidence="5 6">WSA2</strain>
    </source>
</reference>
<name>A0A6B0SW90_9EURY</name>
<dbReference type="PANTHER" id="PTHR10322">
    <property type="entry name" value="DNA POLYMERASE CATALYTIC SUBUNIT"/>
    <property type="match status" value="1"/>
</dbReference>
<evidence type="ECO:0000256" key="3">
    <source>
        <dbReference type="ARBA" id="ARBA00022695"/>
    </source>
</evidence>
<dbReference type="GO" id="GO:0003887">
    <property type="term" value="F:DNA-directed DNA polymerase activity"/>
    <property type="evidence" value="ECO:0007669"/>
    <property type="project" value="UniProtKB-KW"/>
</dbReference>
<protein>
    <recommendedName>
        <fullName evidence="1">DNA-directed DNA polymerase</fullName>
        <ecNumber evidence="1">2.7.7.7</ecNumber>
    </recommendedName>
</protein>
<keyword evidence="6" id="KW-1185">Reference proteome</keyword>
<dbReference type="InterPro" id="IPR042087">
    <property type="entry name" value="DNA_pol_B_thumb"/>
</dbReference>
<evidence type="ECO:0000313" key="6">
    <source>
        <dbReference type="Proteomes" id="UP000437065"/>
    </source>
</evidence>
<proteinExistence type="predicted"/>
<organism evidence="5 6">
    <name type="scientific">Halobaculum saliterrae</name>
    <dbReference type="NCBI Taxonomy" id="2073113"/>
    <lineage>
        <taxon>Archaea</taxon>
        <taxon>Methanobacteriati</taxon>
        <taxon>Methanobacteriota</taxon>
        <taxon>Stenosarchaea group</taxon>
        <taxon>Halobacteria</taxon>
        <taxon>Halobacteriales</taxon>
        <taxon>Haloferacaceae</taxon>
        <taxon>Halobaculum</taxon>
    </lineage>
</organism>
<dbReference type="AlphaFoldDB" id="A0A6B0SW90"/>
<dbReference type="EC" id="2.7.7.7" evidence="1"/>
<evidence type="ECO:0000256" key="4">
    <source>
        <dbReference type="ARBA" id="ARBA00022932"/>
    </source>
</evidence>
<keyword evidence="3" id="KW-0548">Nucleotidyltransferase</keyword>
<dbReference type="Proteomes" id="UP000437065">
    <property type="component" value="Unassembled WGS sequence"/>
</dbReference>
<keyword evidence="2" id="KW-0808">Transferase</keyword>
<dbReference type="SUPFAM" id="SSF56672">
    <property type="entry name" value="DNA/RNA polymerases"/>
    <property type="match status" value="1"/>
</dbReference>
<evidence type="ECO:0000313" key="5">
    <source>
        <dbReference type="EMBL" id="MXR40512.1"/>
    </source>
</evidence>
<dbReference type="Gene3D" id="1.10.132.60">
    <property type="entry name" value="DNA polymerase family B, C-terminal domain"/>
    <property type="match status" value="1"/>
</dbReference>